<evidence type="ECO:0000256" key="1">
    <source>
        <dbReference type="SAM" id="MobiDB-lite"/>
    </source>
</evidence>
<protein>
    <recommendedName>
        <fullName evidence="5">Lipoprotein</fullName>
    </recommendedName>
</protein>
<dbReference type="AlphaFoldDB" id="A0A0B7GL72"/>
<keyword evidence="2" id="KW-0732">Signal</keyword>
<organism evidence="3 4">
    <name type="scientific">Streptococcus sanguinis</name>
    <dbReference type="NCBI Taxonomy" id="1305"/>
    <lineage>
        <taxon>Bacteria</taxon>
        <taxon>Bacillati</taxon>
        <taxon>Bacillota</taxon>
        <taxon>Bacilli</taxon>
        <taxon>Lactobacillales</taxon>
        <taxon>Streptococcaceae</taxon>
        <taxon>Streptococcus</taxon>
    </lineage>
</organism>
<dbReference type="RefSeq" id="WP_072074039.1">
    <property type="nucleotide sequence ID" value="NZ_CDMW01000001.1"/>
</dbReference>
<dbReference type="PROSITE" id="PS51257">
    <property type="entry name" value="PROKAR_LIPOPROTEIN"/>
    <property type="match status" value="1"/>
</dbReference>
<evidence type="ECO:0000256" key="2">
    <source>
        <dbReference type="SAM" id="SignalP"/>
    </source>
</evidence>
<feature type="chain" id="PRO_5038857277" description="Lipoprotein" evidence="2">
    <location>
        <begin position="22"/>
        <end position="175"/>
    </location>
</feature>
<proteinExistence type="predicted"/>
<feature type="region of interest" description="Disordered" evidence="1">
    <location>
        <begin position="24"/>
        <end position="83"/>
    </location>
</feature>
<evidence type="ECO:0008006" key="5">
    <source>
        <dbReference type="Google" id="ProtNLM"/>
    </source>
</evidence>
<feature type="signal peptide" evidence="2">
    <location>
        <begin position="1"/>
        <end position="21"/>
    </location>
</feature>
<sequence length="175" mass="18164">MKKTFQVFLLAASLLSLAACAQSQSKKPAQSSDKAKTSKKSSSSSKASSKSSSKSDSSSSSSSSSDSSSIPSTNSSSGSTIVDGKEVSITSEGAFITFPEIGKVVKKDDGYLFASQGLWVMIRTDGQYMSITSEGRNINSIDVDPGPVNDVYAKFGVSGTADIDAIIEKAKSSNN</sequence>
<name>A0A0B7GL72_STRSA</name>
<evidence type="ECO:0000313" key="3">
    <source>
        <dbReference type="EMBL" id="CEL90426.1"/>
    </source>
</evidence>
<accession>A0A0B7GL72</accession>
<gene>
    <name evidence="3" type="ORF">SSV_1129</name>
</gene>
<dbReference type="EMBL" id="CDMW01000001">
    <property type="protein sequence ID" value="CEL90426.1"/>
    <property type="molecule type" value="Genomic_DNA"/>
</dbReference>
<feature type="compositionally biased region" description="Low complexity" evidence="1">
    <location>
        <begin position="40"/>
        <end position="80"/>
    </location>
</feature>
<evidence type="ECO:0000313" key="4">
    <source>
        <dbReference type="Proteomes" id="UP000183504"/>
    </source>
</evidence>
<reference evidence="3 4" key="1">
    <citation type="submission" date="2015-01" db="EMBL/GenBank/DDBJ databases">
        <authorList>
            <person name="Pelicic Vladimir"/>
        </authorList>
    </citation>
    <scope>NUCLEOTIDE SEQUENCE [LARGE SCALE GENOMIC DNA]</scope>
    <source>
        <strain evidence="3 4">2908</strain>
    </source>
</reference>
<dbReference type="Proteomes" id="UP000183504">
    <property type="component" value="Unassembled WGS sequence"/>
</dbReference>